<dbReference type="Gene3D" id="2.170.130.10">
    <property type="entry name" value="TonB-dependent receptor, plug domain"/>
    <property type="match status" value="1"/>
</dbReference>
<evidence type="ECO:0000256" key="7">
    <source>
        <dbReference type="PROSITE-ProRule" id="PRU01360"/>
    </source>
</evidence>
<reference evidence="10" key="1">
    <citation type="submission" date="2023-03" db="EMBL/GenBank/DDBJ databases">
        <title>Andean soil-derived lignocellulolytic bacterial consortium as a source of novel taxa and putative plastic-active enzymes.</title>
        <authorList>
            <person name="Diaz-Garcia L."/>
            <person name="Chuvochina M."/>
            <person name="Feuerriegel G."/>
            <person name="Bunk B."/>
            <person name="Sproer C."/>
            <person name="Streit W.R."/>
            <person name="Rodriguez L.M."/>
            <person name="Overmann J."/>
            <person name="Jimenez D.J."/>
        </authorList>
    </citation>
    <scope>NUCLEOTIDE SEQUENCE</scope>
    <source>
        <strain evidence="10">MAG 3858</strain>
    </source>
</reference>
<evidence type="ECO:0000256" key="8">
    <source>
        <dbReference type="SAM" id="Phobius"/>
    </source>
</evidence>
<dbReference type="NCBIfam" id="TIGR04057">
    <property type="entry name" value="SusC_RagA_signa"/>
    <property type="match status" value="1"/>
</dbReference>
<dbReference type="InterPro" id="IPR037066">
    <property type="entry name" value="Plug_dom_sf"/>
</dbReference>
<dbReference type="InterPro" id="IPR008969">
    <property type="entry name" value="CarboxyPept-like_regulatory"/>
</dbReference>
<keyword evidence="2 7" id="KW-0813">Transport</keyword>
<dbReference type="InterPro" id="IPR036942">
    <property type="entry name" value="Beta-barrel_TonB_sf"/>
</dbReference>
<gene>
    <name evidence="10" type="ORF">P0Y49_04555</name>
</gene>
<dbReference type="SUPFAM" id="SSF49464">
    <property type="entry name" value="Carboxypeptidase regulatory domain-like"/>
    <property type="match status" value="1"/>
</dbReference>
<dbReference type="InterPro" id="IPR039426">
    <property type="entry name" value="TonB-dep_rcpt-like"/>
</dbReference>
<evidence type="ECO:0000256" key="1">
    <source>
        <dbReference type="ARBA" id="ARBA00004571"/>
    </source>
</evidence>
<evidence type="ECO:0000256" key="4">
    <source>
        <dbReference type="ARBA" id="ARBA00022692"/>
    </source>
</evidence>
<dbReference type="SMART" id="SM00965">
    <property type="entry name" value="STN"/>
    <property type="match status" value="1"/>
</dbReference>
<keyword evidence="5 7" id="KW-0472">Membrane</keyword>
<organism evidence="10 11">
    <name type="scientific">Candidatus Pedobacter colombiensis</name>
    <dbReference type="NCBI Taxonomy" id="3121371"/>
    <lineage>
        <taxon>Bacteria</taxon>
        <taxon>Pseudomonadati</taxon>
        <taxon>Bacteroidota</taxon>
        <taxon>Sphingobacteriia</taxon>
        <taxon>Sphingobacteriales</taxon>
        <taxon>Sphingobacteriaceae</taxon>
        <taxon>Pedobacter</taxon>
    </lineage>
</organism>
<evidence type="ECO:0000256" key="2">
    <source>
        <dbReference type="ARBA" id="ARBA00022448"/>
    </source>
</evidence>
<dbReference type="Gene3D" id="2.40.170.20">
    <property type="entry name" value="TonB-dependent receptor, beta-barrel domain"/>
    <property type="match status" value="1"/>
</dbReference>
<dbReference type="AlphaFoldDB" id="A0AAJ5W877"/>
<keyword evidence="6 7" id="KW-0998">Cell outer membrane</keyword>
<dbReference type="NCBIfam" id="TIGR04056">
    <property type="entry name" value="OMP_RagA_SusC"/>
    <property type="match status" value="1"/>
</dbReference>
<evidence type="ECO:0000259" key="9">
    <source>
        <dbReference type="SMART" id="SM00965"/>
    </source>
</evidence>
<evidence type="ECO:0000256" key="3">
    <source>
        <dbReference type="ARBA" id="ARBA00022452"/>
    </source>
</evidence>
<dbReference type="Proteomes" id="UP001214530">
    <property type="component" value="Chromosome"/>
</dbReference>
<accession>A0AAJ5W877</accession>
<dbReference type="EMBL" id="CP119313">
    <property type="protein sequence ID" value="WEK20408.1"/>
    <property type="molecule type" value="Genomic_DNA"/>
</dbReference>
<dbReference type="InterPro" id="IPR023997">
    <property type="entry name" value="TonB-dep_OMP_SusC/RagA_CS"/>
</dbReference>
<keyword evidence="4 7" id="KW-0812">Transmembrane</keyword>
<dbReference type="InterPro" id="IPR011662">
    <property type="entry name" value="Secretin/TonB_short_N"/>
</dbReference>
<sequence>MYKKYSIKRGVPERCIHKILLIMRLTTVILIASLMQVSAAGLAQKVTLSKSNAELELVLKELRRQTGFNFVYTDLQISKSKPVNINVKEVPLELVLDEVFKDQPLVFAIDSKTVIIKEKKKSYLETVIARFQAIDVRGRVVDTLGNGLAGANVRVKNGKGAVVTSANGDFYLPKVDEGAVLVISYLGYLTREVAVNKDFNNIVLNQSSSALDVVEIQAYTSTTKRLSLANIATVKAEDIVKSPVQNVLLAIQGRVPGIVITQQNGYAGSGVKVQIQGQNSIDNGNDPLYVIDGVPYFSDLSNGDIGNQLIGGAKPLNFIDPLSIESIDILKDAAATSIYGSRAANGAILITTKKGKAGASKIDLNLQQGIGQVSRKADLLNTQQYLAMRKEAFKNDGLPVPNSSTIPDPSNYDLTVYDQDRYTDWQKVLVGGTAHYTSLNGNISGGSGNTTFLLGGTYKRQTAVIPDDFADQNGSLLLNLGNTSANQRFRINFSAGYQLDDNNIINRNLMNDALHLVPNAPALYTADGKLNWEPIQSGINTISTWFNPLRYLNSKFVSKTSGLNSNLSLGYELMEGLTLKTVFGYTRLNSENKLLNYQEVTPPEYRNVYSRSSIFSYNSNQSYSISPQLSYKGQVGKGLLSLLIAAELQGNKTFGQQLTGYGYSSDLILENISAAPFKFASTTAASQYRYNALFGVAGYNWQDQYLAELSIRRDGSSRFGAENQFHNFGNLAIGWVFSKAEFLKNSLSWLSFGKLRASYGTTGNDGIGNYRFLSAYESVSAAVPYQGIVSSYPSRISNPYLQWEETRKLNVGLDLGFAKDRVLINVNFYRNRSSNQLLSYALPATAGFGGVDLNFPAVVQNSGIELELNTVNIQSRAFTWSSSFNLSIPRNKLIAFPDLETSSYANQLVVGQRLSVKSGLYVPYEGVDPATGLYRFRKADGSLSSGNLSYPEDYTGVANLDPRFYGGLSNTLRYKGWSLYFLLSFNKQTKIGGTTGGFLSPGFSGGDGQGNQWVDALNNPWRARGDQAETRKYGTAPFPDDYVLLGVSSKFVQDASFIRLRNVSLSCQFPKPWMDKLRIQQARIFMQGQNLLTITRYKGLDPETGDSALPPLRLMTMGVQLTF</sequence>
<name>A0AAJ5W877_9SPHI</name>
<feature type="transmembrane region" description="Helical" evidence="8">
    <location>
        <begin position="21"/>
        <end position="43"/>
    </location>
</feature>
<evidence type="ECO:0000313" key="10">
    <source>
        <dbReference type="EMBL" id="WEK20408.1"/>
    </source>
</evidence>
<evidence type="ECO:0000256" key="6">
    <source>
        <dbReference type="ARBA" id="ARBA00023237"/>
    </source>
</evidence>
<dbReference type="Pfam" id="PF13715">
    <property type="entry name" value="CarbopepD_reg_2"/>
    <property type="match status" value="1"/>
</dbReference>
<comment type="subcellular location">
    <subcellularLocation>
        <location evidence="1 7">Cell outer membrane</location>
        <topology evidence="1 7">Multi-pass membrane protein</topology>
    </subcellularLocation>
</comment>
<evidence type="ECO:0000313" key="11">
    <source>
        <dbReference type="Proteomes" id="UP001214530"/>
    </source>
</evidence>
<proteinExistence type="inferred from homology"/>
<dbReference type="PROSITE" id="PS52016">
    <property type="entry name" value="TONB_DEPENDENT_REC_3"/>
    <property type="match status" value="1"/>
</dbReference>
<evidence type="ECO:0000256" key="5">
    <source>
        <dbReference type="ARBA" id="ARBA00023136"/>
    </source>
</evidence>
<dbReference type="Gene3D" id="2.60.40.1120">
    <property type="entry name" value="Carboxypeptidase-like, regulatory domain"/>
    <property type="match status" value="1"/>
</dbReference>
<dbReference type="InterPro" id="IPR012910">
    <property type="entry name" value="Plug_dom"/>
</dbReference>
<keyword evidence="3 7" id="KW-1134">Transmembrane beta strand</keyword>
<comment type="similarity">
    <text evidence="7">Belongs to the TonB-dependent receptor family.</text>
</comment>
<dbReference type="SUPFAM" id="SSF56935">
    <property type="entry name" value="Porins"/>
    <property type="match status" value="1"/>
</dbReference>
<dbReference type="GO" id="GO:0009279">
    <property type="term" value="C:cell outer membrane"/>
    <property type="evidence" value="ECO:0007669"/>
    <property type="project" value="UniProtKB-SubCell"/>
</dbReference>
<dbReference type="Pfam" id="PF07715">
    <property type="entry name" value="Plug"/>
    <property type="match status" value="1"/>
</dbReference>
<keyword evidence="8" id="KW-1133">Transmembrane helix</keyword>
<protein>
    <submittedName>
        <fullName evidence="10">SusC/RagA family TonB-linked outer membrane protein</fullName>
    </submittedName>
</protein>
<dbReference type="InterPro" id="IPR023996">
    <property type="entry name" value="TonB-dep_OMP_SusC/RagA"/>
</dbReference>
<feature type="domain" description="Secretin/TonB short N-terminal" evidence="9">
    <location>
        <begin position="68"/>
        <end position="119"/>
    </location>
</feature>